<reference evidence="1 2" key="1">
    <citation type="submission" date="2023-07" db="EMBL/GenBank/DDBJ databases">
        <title>Sequencing the genomes of 1000 actinobacteria strains.</title>
        <authorList>
            <person name="Klenk H.-P."/>
        </authorList>
    </citation>
    <scope>NUCLEOTIDE SEQUENCE [LARGE SCALE GENOMIC DNA]</scope>
    <source>
        <strain evidence="1 2">DSM 44709</strain>
    </source>
</reference>
<dbReference type="AlphaFoldDB" id="A0AAE4AX15"/>
<name>A0AAE4AX15_9ACTN</name>
<evidence type="ECO:0000313" key="1">
    <source>
        <dbReference type="EMBL" id="MDQ0365672.1"/>
    </source>
</evidence>
<sequence length="218" mass="23929">MADSLTASENALLLLLMSEMREISNTELTEKYGELKKPSRDKLNRLGYLESRKEGRTFVHALGDKGWALMEEDLHFPRSTPRVLGAALSAFHAAMRDRVLPKTQFTTFGEALSQSSIVPAQRVEAEVEPVVKDDLGERIRGVYGSLASRAGAWVSLASLRPHFADVPRADLDAALRQLSREDDVHLAPEDNQKSLTAAEVDAAIRTGGQDKHLLAIGV</sequence>
<evidence type="ECO:0000313" key="2">
    <source>
        <dbReference type="Proteomes" id="UP001240236"/>
    </source>
</evidence>
<comment type="caution">
    <text evidence="1">The sequence shown here is derived from an EMBL/GenBank/DDBJ whole genome shotgun (WGS) entry which is preliminary data.</text>
</comment>
<accession>A0AAE4AX15</accession>
<organism evidence="1 2">
    <name type="scientific">Catenuloplanes indicus</name>
    <dbReference type="NCBI Taxonomy" id="137267"/>
    <lineage>
        <taxon>Bacteria</taxon>
        <taxon>Bacillati</taxon>
        <taxon>Actinomycetota</taxon>
        <taxon>Actinomycetes</taxon>
        <taxon>Micromonosporales</taxon>
        <taxon>Micromonosporaceae</taxon>
        <taxon>Catenuloplanes</taxon>
    </lineage>
</organism>
<protein>
    <submittedName>
        <fullName evidence="1">Uncharacterized protein</fullName>
    </submittedName>
</protein>
<dbReference type="Proteomes" id="UP001240236">
    <property type="component" value="Unassembled WGS sequence"/>
</dbReference>
<dbReference type="RefSeq" id="WP_307238429.1">
    <property type="nucleotide sequence ID" value="NZ_JAUSUZ010000001.1"/>
</dbReference>
<gene>
    <name evidence="1" type="ORF">J2S42_002341</name>
</gene>
<proteinExistence type="predicted"/>
<keyword evidence="2" id="KW-1185">Reference proteome</keyword>
<dbReference type="EMBL" id="JAUSUZ010000001">
    <property type="protein sequence ID" value="MDQ0365672.1"/>
    <property type="molecule type" value="Genomic_DNA"/>
</dbReference>